<gene>
    <name evidence="8" type="ORF">SAMN05421679_101236</name>
</gene>
<keyword evidence="3 5" id="KW-0378">Hydrolase</keyword>
<dbReference type="SUPFAM" id="SSF51445">
    <property type="entry name" value="(Trans)glycosidases"/>
    <property type="match status" value="1"/>
</dbReference>
<dbReference type="Gene3D" id="2.60.40.10">
    <property type="entry name" value="Immunoglobulins"/>
    <property type="match status" value="1"/>
</dbReference>
<dbReference type="SUPFAM" id="SSF49785">
    <property type="entry name" value="Galactose-binding domain-like"/>
    <property type="match status" value="1"/>
</dbReference>
<dbReference type="Pfam" id="PF16499">
    <property type="entry name" value="Melibiase_2"/>
    <property type="match status" value="1"/>
</dbReference>
<dbReference type="SUPFAM" id="SSF49313">
    <property type="entry name" value="Cadherin-like"/>
    <property type="match status" value="1"/>
</dbReference>
<evidence type="ECO:0000256" key="2">
    <source>
        <dbReference type="ARBA" id="ARBA00022729"/>
    </source>
</evidence>
<dbReference type="Gene3D" id="2.60.120.1060">
    <property type="entry name" value="NPCBM/NEW2 domain"/>
    <property type="match status" value="1"/>
</dbReference>
<dbReference type="SMART" id="SM00776">
    <property type="entry name" value="NPCBM"/>
    <property type="match status" value="1"/>
</dbReference>
<evidence type="ECO:0000256" key="6">
    <source>
        <dbReference type="SAM" id="SignalP"/>
    </source>
</evidence>
<proteinExistence type="inferred from homology"/>
<dbReference type="InterPro" id="IPR002241">
    <property type="entry name" value="Glyco_hydro_27"/>
</dbReference>
<name>A0ABY1QZU8_9FLAO</name>
<accession>A0ABY1QZU8</accession>
<dbReference type="Gene3D" id="3.20.20.70">
    <property type="entry name" value="Aldolase class I"/>
    <property type="match status" value="1"/>
</dbReference>
<sequence>MLKTKLLLIAVTFLLSGNISKAQSTVWLDQLDLNVATQGHGKPGINTSVDGKPITIAGDVFKRGFGTHAESSLLIKLNGKAKNFSALVGLDDEMKGQNPATEFEIYGDNKKLWSSGIMKLGDKAKPVSVSLEGVQQVELVVTDGGNGPYYDHADWADAKFETADGTKLITFNPISSVPYILTPKPAATPKINSAGVYGVRPGSPFLFRVAATGDRPMTFTAKNLPKGLTIDSQTGIITGKIDTKGIYEVLLSAKNAKGSVSKKLRIESGDKIALTPTMGWNSWNCFGHEVSADKVKRAADALIKTGLVNHGWNYINIDDSWQFNRDGKDPSFKGKMRDENGYILTNSKFPDMKELTDYFHSKGLKAGIYSSPGPWTCGGCAGSYGYEKQDAESYAKWGIDYLKYDWCSYGGVIDGLPDNDPNKVSSLNFQGGGDLDKGVKPFKLMGDLLKTQPRDIVYNLCQYGMGDVWKWGNDADAQSWRTTNDITDTWASVKNIALAQDKAAPYAKPGNWNDPDMLVVGVVGWGNPHQSRLKPDEQYLHISLWSIFSAPLLIGCDLEKLDDFTLNLLTNDEVIAVNQDTLGKQGVCLQTIGELKIYVKDLEDGGKAVAFANFGREKVDMSYKDFRQLGISGRQTVRDIWRQKDIAKINTSNQALSLDIPAHGVVYYKFISSNN</sequence>
<evidence type="ECO:0000256" key="3">
    <source>
        <dbReference type="ARBA" id="ARBA00022801"/>
    </source>
</evidence>
<dbReference type="SUPFAM" id="SSF51011">
    <property type="entry name" value="Glycosyl hydrolase domain"/>
    <property type="match status" value="1"/>
</dbReference>
<protein>
    <recommendedName>
        <fullName evidence="5">Alpha-galactosidase</fullName>
        <ecNumber evidence="5">3.2.1.22</ecNumber>
    </recommendedName>
    <alternativeName>
        <fullName evidence="5">Melibiase</fullName>
    </alternativeName>
</protein>
<comment type="similarity">
    <text evidence="1 5">Belongs to the glycosyl hydrolase 27 family.</text>
</comment>
<keyword evidence="2 6" id="KW-0732">Signal</keyword>
<evidence type="ECO:0000259" key="7">
    <source>
        <dbReference type="SMART" id="SM00776"/>
    </source>
</evidence>
<keyword evidence="4 5" id="KW-0326">Glycosidase</keyword>
<dbReference type="PANTHER" id="PTHR11452">
    <property type="entry name" value="ALPHA-GALACTOSIDASE/ALPHA-N-ACETYLGALACTOSAMINIDASE"/>
    <property type="match status" value="1"/>
</dbReference>
<comment type="catalytic activity">
    <reaction evidence="5">
        <text>Hydrolysis of terminal, non-reducing alpha-D-galactose residues in alpha-D-galactosides, including galactose oligosaccharides, galactomannans and galactolipids.</text>
        <dbReference type="EC" id="3.2.1.22"/>
    </reaction>
</comment>
<dbReference type="InterPro" id="IPR038637">
    <property type="entry name" value="NPCBM_sf"/>
</dbReference>
<dbReference type="InterPro" id="IPR013780">
    <property type="entry name" value="Glyco_hydro_b"/>
</dbReference>
<reference evidence="8 9" key="1">
    <citation type="submission" date="2017-05" db="EMBL/GenBank/DDBJ databases">
        <authorList>
            <person name="Varghese N."/>
            <person name="Submissions S."/>
        </authorList>
    </citation>
    <scope>NUCLEOTIDE SEQUENCE [LARGE SCALE GENOMIC DNA]</scope>
    <source>
        <strain evidence="8 9">DSM 18015</strain>
    </source>
</reference>
<dbReference type="InterPro" id="IPR013783">
    <property type="entry name" value="Ig-like_fold"/>
</dbReference>
<dbReference type="RefSeq" id="WP_283415179.1">
    <property type="nucleotide sequence ID" value="NZ_FXUO01000001.1"/>
</dbReference>
<dbReference type="Proteomes" id="UP001158050">
    <property type="component" value="Unassembled WGS sequence"/>
</dbReference>
<organism evidence="8 9">
    <name type="scientific">Epilithonimonas pallida</name>
    <dbReference type="NCBI Taxonomy" id="373671"/>
    <lineage>
        <taxon>Bacteria</taxon>
        <taxon>Pseudomonadati</taxon>
        <taxon>Bacteroidota</taxon>
        <taxon>Flavobacteriia</taxon>
        <taxon>Flavobacteriales</taxon>
        <taxon>Weeksellaceae</taxon>
        <taxon>Chryseobacterium group</taxon>
        <taxon>Epilithonimonas</taxon>
    </lineage>
</organism>
<dbReference type="EC" id="3.2.1.22" evidence="5"/>
<feature type="chain" id="PRO_5047350037" description="Alpha-galactosidase" evidence="6">
    <location>
        <begin position="23"/>
        <end position="675"/>
    </location>
</feature>
<evidence type="ECO:0000256" key="5">
    <source>
        <dbReference type="RuleBase" id="RU361168"/>
    </source>
</evidence>
<dbReference type="Gene3D" id="2.60.40.1180">
    <property type="entry name" value="Golgi alpha-mannosidase II"/>
    <property type="match status" value="1"/>
</dbReference>
<dbReference type="PRINTS" id="PR00740">
    <property type="entry name" value="GLHYDRLASE27"/>
</dbReference>
<dbReference type="InterPro" id="IPR013222">
    <property type="entry name" value="Glyco_hyd_98_carb-bd"/>
</dbReference>
<dbReference type="PANTHER" id="PTHR11452:SF75">
    <property type="entry name" value="ALPHA-GALACTOSIDASE MEL1"/>
    <property type="match status" value="1"/>
</dbReference>
<feature type="signal peptide" evidence="6">
    <location>
        <begin position="1"/>
        <end position="22"/>
    </location>
</feature>
<evidence type="ECO:0000313" key="9">
    <source>
        <dbReference type="Proteomes" id="UP001158050"/>
    </source>
</evidence>
<dbReference type="InterPro" id="IPR017853">
    <property type="entry name" value="GH"/>
</dbReference>
<dbReference type="Pfam" id="PF05345">
    <property type="entry name" value="He_PIG"/>
    <property type="match status" value="1"/>
</dbReference>
<dbReference type="InterPro" id="IPR008979">
    <property type="entry name" value="Galactose-bd-like_sf"/>
</dbReference>
<feature type="domain" description="Glycosyl hydrolase family 98 putative carbohydrate-binding module" evidence="7">
    <location>
        <begin position="22"/>
        <end position="162"/>
    </location>
</feature>
<keyword evidence="9" id="KW-1185">Reference proteome</keyword>
<evidence type="ECO:0000313" key="8">
    <source>
        <dbReference type="EMBL" id="SMP86931.1"/>
    </source>
</evidence>
<dbReference type="Pfam" id="PF08305">
    <property type="entry name" value="NPCBM"/>
    <property type="match status" value="1"/>
</dbReference>
<evidence type="ECO:0000256" key="1">
    <source>
        <dbReference type="ARBA" id="ARBA00009743"/>
    </source>
</evidence>
<dbReference type="EMBL" id="FXUO01000001">
    <property type="protein sequence ID" value="SMP86931.1"/>
    <property type="molecule type" value="Genomic_DNA"/>
</dbReference>
<keyword evidence="5" id="KW-1015">Disulfide bond</keyword>
<evidence type="ECO:0000256" key="4">
    <source>
        <dbReference type="ARBA" id="ARBA00023295"/>
    </source>
</evidence>
<dbReference type="InterPro" id="IPR015919">
    <property type="entry name" value="Cadherin-like_sf"/>
</dbReference>
<dbReference type="InterPro" id="IPR041233">
    <property type="entry name" value="Melibiase_C"/>
</dbReference>
<comment type="caution">
    <text evidence="8">The sequence shown here is derived from an EMBL/GenBank/DDBJ whole genome shotgun (WGS) entry which is preliminary data.</text>
</comment>
<dbReference type="InterPro" id="IPR013785">
    <property type="entry name" value="Aldolase_TIM"/>
</dbReference>
<dbReference type="CDD" id="cd14792">
    <property type="entry name" value="GH27"/>
    <property type="match status" value="1"/>
</dbReference>
<dbReference type="Pfam" id="PF17801">
    <property type="entry name" value="Melibiase_C"/>
    <property type="match status" value="1"/>
</dbReference>